<dbReference type="AlphaFoldDB" id="A0A432YWR5"/>
<evidence type="ECO:0000313" key="2">
    <source>
        <dbReference type="Proteomes" id="UP000288361"/>
    </source>
</evidence>
<protein>
    <submittedName>
        <fullName evidence="1">Uncharacterized protein</fullName>
    </submittedName>
</protein>
<dbReference type="RefSeq" id="WP_126751397.1">
    <property type="nucleotide sequence ID" value="NZ_JBHUMT010000016.1"/>
</dbReference>
<dbReference type="EMBL" id="PIQA01000001">
    <property type="protein sequence ID" value="RUO67751.1"/>
    <property type="molecule type" value="Genomic_DNA"/>
</dbReference>
<dbReference type="Proteomes" id="UP000288361">
    <property type="component" value="Unassembled WGS sequence"/>
</dbReference>
<comment type="caution">
    <text evidence="1">The sequence shown here is derived from an EMBL/GenBank/DDBJ whole genome shotgun (WGS) entry which is preliminary data.</text>
</comment>
<gene>
    <name evidence="1" type="ORF">CWI73_02525</name>
</gene>
<name>A0A432YWR5_9GAMM</name>
<proteinExistence type="predicted"/>
<reference evidence="1 2" key="1">
    <citation type="journal article" date="2011" name="Front. Microbiol.">
        <title>Genomic signatures of strain selection and enhancement in Bacillus atrophaeus var. globigii, a historical biowarfare simulant.</title>
        <authorList>
            <person name="Gibbons H.S."/>
            <person name="Broomall S.M."/>
            <person name="McNew L.A."/>
            <person name="Daligault H."/>
            <person name="Chapman C."/>
            <person name="Bruce D."/>
            <person name="Karavis M."/>
            <person name="Krepps M."/>
            <person name="McGregor P.A."/>
            <person name="Hong C."/>
            <person name="Park K.H."/>
            <person name="Akmal A."/>
            <person name="Feldman A."/>
            <person name="Lin J.S."/>
            <person name="Chang W.E."/>
            <person name="Higgs B.W."/>
            <person name="Demirev P."/>
            <person name="Lindquist J."/>
            <person name="Liem A."/>
            <person name="Fochler E."/>
            <person name="Read T.D."/>
            <person name="Tapia R."/>
            <person name="Johnson S."/>
            <person name="Bishop-Lilly K.A."/>
            <person name="Detter C."/>
            <person name="Han C."/>
            <person name="Sozhamannan S."/>
            <person name="Rosenzweig C.N."/>
            <person name="Skowronski E.W."/>
        </authorList>
    </citation>
    <scope>NUCLEOTIDE SEQUENCE [LARGE SCALE GENOMIC DNA]</scope>
    <source>
        <strain evidence="1 2">TPS4-2</strain>
    </source>
</reference>
<organism evidence="1 2">
    <name type="scientific">Idiomarina piscisalsi</name>
    <dbReference type="NCBI Taxonomy" id="1096243"/>
    <lineage>
        <taxon>Bacteria</taxon>
        <taxon>Pseudomonadati</taxon>
        <taxon>Pseudomonadota</taxon>
        <taxon>Gammaproteobacteria</taxon>
        <taxon>Alteromonadales</taxon>
        <taxon>Idiomarinaceae</taxon>
        <taxon>Idiomarina</taxon>
    </lineage>
</organism>
<evidence type="ECO:0000313" key="1">
    <source>
        <dbReference type="EMBL" id="RUO67751.1"/>
    </source>
</evidence>
<sequence length="69" mass="7487">MTSQLRHNVDLCQSSPTNSVSIASELGFDGAINYKTDDLDAKLKELESAIDGLNLFFSGDNKGKLLVKL</sequence>
<accession>A0A432YWR5</accession>